<feature type="binding site" evidence="13">
    <location>
        <begin position="117"/>
        <end position="121"/>
    </location>
    <ligand>
        <name>substrate</name>
    </ligand>
</feature>
<evidence type="ECO:0000313" key="16">
    <source>
        <dbReference type="EMBL" id="RHW42634.1"/>
    </source>
</evidence>
<comment type="similarity">
    <text evidence="2">Belongs to the HAD-like hydrolase superfamily. CbbY/CbbZ/Gph/YieH family.</text>
</comment>
<evidence type="ECO:0000256" key="8">
    <source>
        <dbReference type="ARBA" id="ARBA00023277"/>
    </source>
</evidence>
<dbReference type="NCBIfam" id="TIGR01509">
    <property type="entry name" value="HAD-SF-IA-v3"/>
    <property type="match status" value="1"/>
</dbReference>
<accession>A0A417YY53</accession>
<feature type="site" description="Important for catalytic activity and assists the phosphoryl transfer reaction to Asp8 by balancing charge and orienting the reacting groups" evidence="15">
    <location>
        <position position="117"/>
    </location>
</feature>
<dbReference type="InterPro" id="IPR010972">
    <property type="entry name" value="Beta-PGM"/>
</dbReference>
<dbReference type="InterPro" id="IPR010976">
    <property type="entry name" value="B-phosphoglucomutase_hydrolase"/>
</dbReference>
<feature type="binding site" evidence="13">
    <location>
        <begin position="45"/>
        <end position="50"/>
    </location>
    <ligand>
        <name>substrate</name>
    </ligand>
</feature>
<proteinExistence type="inferred from homology"/>
<dbReference type="GO" id="GO:0008801">
    <property type="term" value="F:beta-phosphoglucomutase activity"/>
    <property type="evidence" value="ECO:0007669"/>
    <property type="project" value="UniProtKB-EC"/>
</dbReference>
<evidence type="ECO:0000256" key="13">
    <source>
        <dbReference type="PIRSR" id="PIRSR610972-2"/>
    </source>
</evidence>
<dbReference type="PRINTS" id="PR00413">
    <property type="entry name" value="HADHALOGNASE"/>
</dbReference>
<evidence type="ECO:0000256" key="3">
    <source>
        <dbReference type="ARBA" id="ARBA00022490"/>
    </source>
</evidence>
<dbReference type="InterPro" id="IPR023214">
    <property type="entry name" value="HAD_sf"/>
</dbReference>
<dbReference type="GO" id="GO:0005737">
    <property type="term" value="C:cytoplasm"/>
    <property type="evidence" value="ECO:0007669"/>
    <property type="project" value="UniProtKB-SubCell"/>
</dbReference>
<keyword evidence="17" id="KW-1185">Reference proteome</keyword>
<evidence type="ECO:0000256" key="9">
    <source>
        <dbReference type="ARBA" id="ARBA00044926"/>
    </source>
</evidence>
<evidence type="ECO:0000256" key="7">
    <source>
        <dbReference type="ARBA" id="ARBA00023235"/>
    </source>
</evidence>
<keyword evidence="8" id="KW-0119">Carbohydrate metabolism</keyword>
<evidence type="ECO:0000256" key="5">
    <source>
        <dbReference type="ARBA" id="ARBA00022723"/>
    </source>
</evidence>
<evidence type="ECO:0000256" key="2">
    <source>
        <dbReference type="ARBA" id="ARBA00006171"/>
    </source>
</evidence>
<feature type="binding site" evidence="13">
    <location>
        <position position="26"/>
    </location>
    <ligand>
        <name>substrate</name>
    </ligand>
</feature>
<feature type="binding site" evidence="13">
    <location>
        <position position="148"/>
    </location>
    <ligand>
        <name>substrate</name>
    </ligand>
</feature>
<evidence type="ECO:0000256" key="10">
    <source>
        <dbReference type="ARBA" id="ARBA00044968"/>
    </source>
</evidence>
<evidence type="ECO:0000256" key="12">
    <source>
        <dbReference type="PIRSR" id="PIRSR610972-1"/>
    </source>
</evidence>
<feature type="binding site" evidence="13">
    <location>
        <begin position="10"/>
        <end position="12"/>
    </location>
    <ligand>
        <name>substrate</name>
    </ligand>
</feature>
<sequence length="224" mass="24566">MGKIEAVVFDLDGVITDTAHYHYLAWKDLAEDLGIFIDEKFNENLKGISRMDSLELILKEGNRQEDFTSEEKEELAAKKNSHYCELLKQLTPKDILPGVQELLTAIKAEGIPIGLASVSKNAMTVLNALNLVEEFHYCADAAKIANSKPDPEIFLTACEGLDATPSMSIGIEDASAGVQAIKAAGMFAVGVGESLDEADYLLKDTSELVWELIKVSFANRKNRE</sequence>
<dbReference type="InterPro" id="IPR006439">
    <property type="entry name" value="HAD-SF_hydro_IA"/>
</dbReference>
<dbReference type="OrthoDB" id="9797743at2"/>
<comment type="subcellular location">
    <subcellularLocation>
        <location evidence="1">Cytoplasm</location>
    </subcellularLocation>
</comment>
<dbReference type="SUPFAM" id="SSF56784">
    <property type="entry name" value="HAD-like"/>
    <property type="match status" value="1"/>
</dbReference>
<evidence type="ECO:0000256" key="6">
    <source>
        <dbReference type="ARBA" id="ARBA00022842"/>
    </source>
</evidence>
<dbReference type="EC" id="5.4.2.6" evidence="10"/>
<keyword evidence="5 14" id="KW-0479">Metal-binding</keyword>
<dbReference type="Proteomes" id="UP000284416">
    <property type="component" value="Unassembled WGS sequence"/>
</dbReference>
<dbReference type="RefSeq" id="WP_118919330.1">
    <property type="nucleotide sequence ID" value="NZ_QWEG01000002.1"/>
</dbReference>
<dbReference type="InterPro" id="IPR036412">
    <property type="entry name" value="HAD-like_sf"/>
</dbReference>
<evidence type="ECO:0000256" key="11">
    <source>
        <dbReference type="ARBA" id="ARBA00044991"/>
    </source>
</evidence>
<name>A0A417YY53_9BACI</name>
<dbReference type="SFLD" id="SFLDG01135">
    <property type="entry name" value="C1.5.6:_HAD__Beta-PGM__Phospha"/>
    <property type="match status" value="1"/>
</dbReference>
<dbReference type="Gene3D" id="3.40.50.1000">
    <property type="entry name" value="HAD superfamily/HAD-like"/>
    <property type="match status" value="1"/>
</dbReference>
<evidence type="ECO:0000256" key="1">
    <source>
        <dbReference type="ARBA" id="ARBA00004496"/>
    </source>
</evidence>
<protein>
    <recommendedName>
        <fullName evidence="11">Beta-phosphoglucomutase</fullName>
        <ecNumber evidence="10">5.4.2.6</ecNumber>
    </recommendedName>
</protein>
<evidence type="ECO:0000313" key="17">
    <source>
        <dbReference type="Proteomes" id="UP000284416"/>
    </source>
</evidence>
<dbReference type="SFLD" id="SFLDF00046">
    <property type="entry name" value="beta-phosphoglucomutase"/>
    <property type="match status" value="1"/>
</dbReference>
<reference evidence="16 17" key="1">
    <citation type="journal article" date="2017" name="Int. J. Syst. Evol. Microbiol.">
        <title>Bacillus notoginsengisoli sp. nov., a novel bacterium isolated from the rhizosphere of Panax notoginseng.</title>
        <authorList>
            <person name="Zhang M.Y."/>
            <person name="Cheng J."/>
            <person name="Cai Y."/>
            <person name="Zhang T.Y."/>
            <person name="Wu Y.Y."/>
            <person name="Manikprabhu D."/>
            <person name="Li W.J."/>
            <person name="Zhang Y.X."/>
        </authorList>
    </citation>
    <scope>NUCLEOTIDE SEQUENCE [LARGE SCALE GENOMIC DNA]</scope>
    <source>
        <strain evidence="16 17">JCM 30743</strain>
    </source>
</reference>
<feature type="active site" description="Proton donor/acceptor" evidence="12">
    <location>
        <position position="10"/>
    </location>
</feature>
<evidence type="ECO:0000256" key="15">
    <source>
        <dbReference type="PIRSR" id="PIRSR610972-4"/>
    </source>
</evidence>
<feature type="binding site" evidence="14">
    <location>
        <position position="172"/>
    </location>
    <ligand>
        <name>Mg(2+)</name>
        <dbReference type="ChEBI" id="CHEBI:18420"/>
    </ligand>
</feature>
<feature type="binding site" evidence="14">
    <location>
        <position position="12"/>
    </location>
    <ligand>
        <name>Mg(2+)</name>
        <dbReference type="ChEBI" id="CHEBI:18420"/>
    </ligand>
</feature>
<dbReference type="SFLD" id="SFLDS00003">
    <property type="entry name" value="Haloacid_Dehalogenase"/>
    <property type="match status" value="1"/>
</dbReference>
<feature type="binding site" evidence="14">
    <location>
        <position position="173"/>
    </location>
    <ligand>
        <name>Mg(2+)</name>
        <dbReference type="ChEBI" id="CHEBI:18420"/>
    </ligand>
</feature>
<dbReference type="SFLD" id="SFLDG01129">
    <property type="entry name" value="C1.5:_HAD__Beta-PGM__Phosphata"/>
    <property type="match status" value="1"/>
</dbReference>
<feature type="binding site" evidence="14">
    <location>
        <position position="10"/>
    </location>
    <ligand>
        <name>Mg(2+)</name>
        <dbReference type="ChEBI" id="CHEBI:18420"/>
    </ligand>
</feature>
<dbReference type="EMBL" id="QWEG01000002">
    <property type="protein sequence ID" value="RHW42634.1"/>
    <property type="molecule type" value="Genomic_DNA"/>
</dbReference>
<keyword evidence="3" id="KW-0963">Cytoplasm</keyword>
<feature type="binding site" evidence="13">
    <location>
        <position position="79"/>
    </location>
    <ligand>
        <name>substrate</name>
    </ligand>
</feature>
<keyword evidence="7 16" id="KW-0413">Isomerase</keyword>
<feature type="active site" description="Proton donor/acceptor" evidence="12">
    <location>
        <position position="12"/>
    </location>
</feature>
<organism evidence="16 17">
    <name type="scientific">Neobacillus notoginsengisoli</name>
    <dbReference type="NCBI Taxonomy" id="1578198"/>
    <lineage>
        <taxon>Bacteria</taxon>
        <taxon>Bacillati</taxon>
        <taxon>Bacillota</taxon>
        <taxon>Bacilli</taxon>
        <taxon>Bacillales</taxon>
        <taxon>Bacillaceae</taxon>
        <taxon>Neobacillus</taxon>
    </lineage>
</organism>
<dbReference type="GO" id="GO:0000287">
    <property type="term" value="F:magnesium ion binding"/>
    <property type="evidence" value="ECO:0007669"/>
    <property type="project" value="InterPro"/>
</dbReference>
<dbReference type="CDD" id="cd02598">
    <property type="entry name" value="HAD_BPGM"/>
    <property type="match status" value="1"/>
</dbReference>
<comment type="catalytic activity">
    <reaction evidence="9">
        <text>beta-D-glucose 1-phosphate = beta-D-glucose 6-phosphate</text>
        <dbReference type="Rhea" id="RHEA:20113"/>
        <dbReference type="ChEBI" id="CHEBI:57684"/>
        <dbReference type="ChEBI" id="CHEBI:58247"/>
        <dbReference type="EC" id="5.4.2.6"/>
    </reaction>
</comment>
<dbReference type="Pfam" id="PF00702">
    <property type="entry name" value="Hydrolase"/>
    <property type="match status" value="1"/>
</dbReference>
<keyword evidence="4" id="KW-0597">Phosphoprotein</keyword>
<comment type="cofactor">
    <cofactor evidence="14">
        <name>Mg(2+)</name>
        <dbReference type="ChEBI" id="CHEBI:18420"/>
    </cofactor>
    <text evidence="14">Binds 2 magnesium ions per subunit.</text>
</comment>
<dbReference type="GO" id="GO:0005975">
    <property type="term" value="P:carbohydrate metabolic process"/>
    <property type="evidence" value="ECO:0007669"/>
    <property type="project" value="InterPro"/>
</dbReference>
<comment type="caution">
    <text evidence="16">The sequence shown here is derived from an EMBL/GenBank/DDBJ whole genome shotgun (WGS) entry which is preliminary data.</text>
</comment>
<dbReference type="NCBIfam" id="TIGR02009">
    <property type="entry name" value="PGMB-YQAB-SF"/>
    <property type="match status" value="1"/>
</dbReference>
<dbReference type="InterPro" id="IPR023198">
    <property type="entry name" value="PGP-like_dom2"/>
</dbReference>
<evidence type="ECO:0000256" key="4">
    <source>
        <dbReference type="ARBA" id="ARBA00022553"/>
    </source>
</evidence>
<dbReference type="InterPro" id="IPR051600">
    <property type="entry name" value="Beta-PGM-like"/>
</dbReference>
<dbReference type="AlphaFoldDB" id="A0A417YY53"/>
<dbReference type="PANTHER" id="PTHR46193:SF18">
    <property type="entry name" value="HEXITOL PHOSPHATASE B"/>
    <property type="match status" value="1"/>
</dbReference>
<dbReference type="PANTHER" id="PTHR46193">
    <property type="entry name" value="6-PHOSPHOGLUCONATE PHOSPHATASE"/>
    <property type="match status" value="1"/>
</dbReference>
<dbReference type="FunFam" id="1.10.150.240:FF:000010">
    <property type="entry name" value="Beta-phosphoglucomutase"/>
    <property type="match status" value="1"/>
</dbReference>
<dbReference type="NCBIfam" id="TIGR01990">
    <property type="entry name" value="bPGM"/>
    <property type="match status" value="1"/>
</dbReference>
<feature type="binding site" evidence="13">
    <location>
        <position position="53"/>
    </location>
    <ligand>
        <name>substrate</name>
    </ligand>
</feature>
<keyword evidence="6 14" id="KW-0460">Magnesium</keyword>
<evidence type="ECO:0000256" key="14">
    <source>
        <dbReference type="PIRSR" id="PIRSR610972-3"/>
    </source>
</evidence>
<feature type="site" description="Important for catalytic activity and assists the phosphoryl transfer reaction to Asp8 by balancing charge and orienting the reacting groups" evidence="15">
    <location>
        <position position="148"/>
    </location>
</feature>
<gene>
    <name evidence="16" type="primary">pgmB</name>
    <name evidence="16" type="ORF">D1B31_03320</name>
</gene>
<dbReference type="Gene3D" id="1.10.150.240">
    <property type="entry name" value="Putative phosphatase, domain 2"/>
    <property type="match status" value="1"/>
</dbReference>